<protein>
    <recommendedName>
        <fullName evidence="3">DUF3515 family protein</fullName>
    </recommendedName>
</protein>
<keyword evidence="2" id="KW-1185">Reference proteome</keyword>
<organism evidence="1 2">
    <name type="scientific">Georgenia halophila</name>
    <dbReference type="NCBI Taxonomy" id="620889"/>
    <lineage>
        <taxon>Bacteria</taxon>
        <taxon>Bacillati</taxon>
        <taxon>Actinomycetota</taxon>
        <taxon>Actinomycetes</taxon>
        <taxon>Micrococcales</taxon>
        <taxon>Bogoriellaceae</taxon>
        <taxon>Georgenia</taxon>
    </lineage>
</organism>
<sequence length="151" mass="15391">MLMAGCSAPVDVTAGPHAAAPACGQVMVASPDTLLGADRRDTASQATTAWGDPPVTLRCGVEVPGPTTDRCISVETSGGSSVDWVSLQQTDELEDGGEWTFVTYGREPAIEVVVPVEQVGGGQVTAYLAELGEAASLVPAERSCVGAEDVS</sequence>
<dbReference type="EMBL" id="BAABGN010000013">
    <property type="protein sequence ID" value="GAA4429955.1"/>
    <property type="molecule type" value="Genomic_DNA"/>
</dbReference>
<evidence type="ECO:0008006" key="3">
    <source>
        <dbReference type="Google" id="ProtNLM"/>
    </source>
</evidence>
<gene>
    <name evidence="1" type="ORF">GCM10023169_32800</name>
</gene>
<dbReference type="Proteomes" id="UP001500622">
    <property type="component" value="Unassembled WGS sequence"/>
</dbReference>
<comment type="caution">
    <text evidence="1">The sequence shown here is derived from an EMBL/GenBank/DDBJ whole genome shotgun (WGS) entry which is preliminary data.</text>
</comment>
<reference evidence="2" key="1">
    <citation type="journal article" date="2019" name="Int. J. Syst. Evol. Microbiol.">
        <title>The Global Catalogue of Microorganisms (GCM) 10K type strain sequencing project: providing services to taxonomists for standard genome sequencing and annotation.</title>
        <authorList>
            <consortium name="The Broad Institute Genomics Platform"/>
            <consortium name="The Broad Institute Genome Sequencing Center for Infectious Disease"/>
            <person name="Wu L."/>
            <person name="Ma J."/>
        </authorList>
    </citation>
    <scope>NUCLEOTIDE SEQUENCE [LARGE SCALE GENOMIC DNA]</scope>
    <source>
        <strain evidence="2">JCM 17810</strain>
    </source>
</reference>
<evidence type="ECO:0000313" key="1">
    <source>
        <dbReference type="EMBL" id="GAA4429955.1"/>
    </source>
</evidence>
<evidence type="ECO:0000313" key="2">
    <source>
        <dbReference type="Proteomes" id="UP001500622"/>
    </source>
</evidence>
<dbReference type="InterPro" id="IPR021903">
    <property type="entry name" value="DUF3515"/>
</dbReference>
<name>A0ABP8LHQ5_9MICO</name>
<dbReference type="Pfam" id="PF12028">
    <property type="entry name" value="DUF3515"/>
    <property type="match status" value="1"/>
</dbReference>
<accession>A0ABP8LHQ5</accession>
<proteinExistence type="predicted"/>